<keyword evidence="3" id="KW-1185">Reference proteome</keyword>
<name>A0ABR1EWY3_NECAM</name>
<organism evidence="1 3">
    <name type="scientific">Necator americanus</name>
    <name type="common">Human hookworm</name>
    <dbReference type="NCBI Taxonomy" id="51031"/>
    <lineage>
        <taxon>Eukaryota</taxon>
        <taxon>Metazoa</taxon>
        <taxon>Ecdysozoa</taxon>
        <taxon>Nematoda</taxon>
        <taxon>Chromadorea</taxon>
        <taxon>Rhabditida</taxon>
        <taxon>Rhabditina</taxon>
        <taxon>Rhabditomorpha</taxon>
        <taxon>Strongyloidea</taxon>
        <taxon>Ancylostomatidae</taxon>
        <taxon>Bunostominae</taxon>
        <taxon>Necator</taxon>
    </lineage>
</organism>
<dbReference type="EMBL" id="JAVFWL010000007">
    <property type="protein sequence ID" value="KAK6767263.1"/>
    <property type="molecule type" value="Genomic_DNA"/>
</dbReference>
<accession>A0ABR1EWY3</accession>
<evidence type="ECO:0000313" key="3">
    <source>
        <dbReference type="Proteomes" id="UP001303046"/>
    </source>
</evidence>
<dbReference type="Proteomes" id="UP001303046">
    <property type="component" value="Unassembled WGS sequence"/>
</dbReference>
<reference evidence="1 3" key="1">
    <citation type="submission" date="2023-08" db="EMBL/GenBank/DDBJ databases">
        <title>A Necator americanus chromosomal reference genome.</title>
        <authorList>
            <person name="Ilik V."/>
            <person name="Petrzelkova K.J."/>
            <person name="Pardy F."/>
            <person name="Fuh T."/>
            <person name="Niatou-Singa F.S."/>
            <person name="Gouil Q."/>
            <person name="Baker L."/>
            <person name="Ritchie M.E."/>
            <person name="Jex A.R."/>
            <person name="Gazzola D."/>
            <person name="Li H."/>
            <person name="Toshio Fujiwara R."/>
            <person name="Zhan B."/>
            <person name="Aroian R.V."/>
            <person name="Pafco B."/>
            <person name="Schwarz E.M."/>
        </authorList>
    </citation>
    <scope>NUCLEOTIDE SEQUENCE [LARGE SCALE GENOMIC DNA]</scope>
    <source>
        <strain evidence="1 3">Aroian</strain>
        <tissue evidence="1">Whole animal</tissue>
    </source>
</reference>
<dbReference type="EMBL" id="JAVFWL010000006">
    <property type="protein sequence ID" value="KAK6767098.1"/>
    <property type="molecule type" value="Genomic_DNA"/>
</dbReference>
<proteinExistence type="predicted"/>
<protein>
    <submittedName>
        <fullName evidence="1">Uncharacterized protein</fullName>
    </submittedName>
</protein>
<evidence type="ECO:0000313" key="1">
    <source>
        <dbReference type="EMBL" id="KAK6767098.1"/>
    </source>
</evidence>
<evidence type="ECO:0000313" key="2">
    <source>
        <dbReference type="EMBL" id="KAK6767263.1"/>
    </source>
</evidence>
<sequence>MSQRRMAVNFGSVSGLRIVDHKLDKTISLRNSSNGIGGFWKMTTLEDSEVTSTSIAAVTLSSAIDDCDETRRERAST</sequence>
<gene>
    <name evidence="1" type="primary">Necator_chrX.g26565</name>
    <name evidence="2" type="synonym">Necator_2022.05.29.01.07.g50</name>
    <name evidence="1" type="ORF">RB195_026398</name>
    <name evidence="2" type="ORF">RB195_026498</name>
</gene>
<comment type="caution">
    <text evidence="1">The sequence shown here is derived from an EMBL/GenBank/DDBJ whole genome shotgun (WGS) entry which is preliminary data.</text>
</comment>